<evidence type="ECO:0000256" key="1">
    <source>
        <dbReference type="SAM" id="Phobius"/>
    </source>
</evidence>
<dbReference type="EMBL" id="CP026095">
    <property type="protein sequence ID" value="AZV43332.1"/>
    <property type="molecule type" value="Genomic_DNA"/>
</dbReference>
<gene>
    <name evidence="2" type="ORF">BAOM_2723</name>
</gene>
<dbReference type="KEGG" id="pasa:BAOM_2723"/>
<organism evidence="2 3">
    <name type="scientific">Peribacillus asahii</name>
    <dbReference type="NCBI Taxonomy" id="228899"/>
    <lineage>
        <taxon>Bacteria</taxon>
        <taxon>Bacillati</taxon>
        <taxon>Bacillota</taxon>
        <taxon>Bacilli</taxon>
        <taxon>Bacillales</taxon>
        <taxon>Bacillaceae</taxon>
        <taxon>Peribacillus</taxon>
    </lineage>
</organism>
<evidence type="ECO:0000313" key="3">
    <source>
        <dbReference type="Proteomes" id="UP000283095"/>
    </source>
</evidence>
<proteinExistence type="predicted"/>
<keyword evidence="1" id="KW-0472">Membrane</keyword>
<protein>
    <submittedName>
        <fullName evidence="2">Membrane protein</fullName>
    </submittedName>
</protein>
<name>A0A3T0KSC1_9BACI</name>
<sequence>MIIAGLIAAPMGTKISKRMNTKVLQAILAVLILGTAIKIWIDIL</sequence>
<dbReference type="Proteomes" id="UP000283095">
    <property type="component" value="Chromosome"/>
</dbReference>
<accession>A0A3T0KSC1</accession>
<reference evidence="2 3" key="1">
    <citation type="submission" date="2018-01" db="EMBL/GenBank/DDBJ databases">
        <title>Bacillus asahii Genome sequencing and assembly.</title>
        <authorList>
            <person name="Jiang H."/>
            <person name="Feng Y."/>
            <person name="Zhao F."/>
            <person name="Lin X."/>
        </authorList>
    </citation>
    <scope>NUCLEOTIDE SEQUENCE [LARGE SCALE GENOMIC DNA]</scope>
    <source>
        <strain evidence="2 3">OM18</strain>
    </source>
</reference>
<evidence type="ECO:0000313" key="2">
    <source>
        <dbReference type="EMBL" id="AZV43332.1"/>
    </source>
</evidence>
<keyword evidence="1" id="KW-0812">Transmembrane</keyword>
<feature type="transmembrane region" description="Helical" evidence="1">
    <location>
        <begin position="23"/>
        <end position="41"/>
    </location>
</feature>
<dbReference type="AlphaFoldDB" id="A0A3T0KSC1"/>
<keyword evidence="1" id="KW-1133">Transmembrane helix</keyword>